<reference evidence="2" key="2">
    <citation type="submission" date="2025-09" db="UniProtKB">
        <authorList>
            <consortium name="Ensembl"/>
        </authorList>
    </citation>
    <scope>IDENTIFICATION</scope>
</reference>
<protein>
    <recommendedName>
        <fullName evidence="1">HAT C-terminal dimerisation domain-containing protein</fullName>
    </recommendedName>
</protein>
<dbReference type="InterPro" id="IPR008906">
    <property type="entry name" value="HATC_C_dom"/>
</dbReference>
<dbReference type="Proteomes" id="UP000472271">
    <property type="component" value="Unassembled WGS sequence"/>
</dbReference>
<dbReference type="Ensembl" id="ENSSORT00005036539.1">
    <property type="protein sequence ID" value="ENSSORP00005035589.1"/>
    <property type="gene ID" value="ENSSORG00005016803.1"/>
</dbReference>
<evidence type="ECO:0000313" key="2">
    <source>
        <dbReference type="Ensembl" id="ENSSORP00005035589.1"/>
    </source>
</evidence>
<dbReference type="PANTHER" id="PTHR45913">
    <property type="entry name" value="EPM2A-INTERACTING PROTEIN 1"/>
    <property type="match status" value="1"/>
</dbReference>
<dbReference type="GO" id="GO:0046983">
    <property type="term" value="F:protein dimerization activity"/>
    <property type="evidence" value="ECO:0007669"/>
    <property type="project" value="InterPro"/>
</dbReference>
<evidence type="ECO:0000313" key="3">
    <source>
        <dbReference type="Proteomes" id="UP000472271"/>
    </source>
</evidence>
<dbReference type="InParanoid" id="A0A673B2L7"/>
<dbReference type="SUPFAM" id="SSF53098">
    <property type="entry name" value="Ribonuclease H-like"/>
    <property type="match status" value="2"/>
</dbReference>
<keyword evidence="3" id="KW-1185">Reference proteome</keyword>
<sequence length="440" mass="49643">EEFAFVERAGCAVCLICTDKISLMTRSNIKRHFETRYATFALKYPVGDSRQKACQELLCRVQASQQQLRVWTQQGDWNSASFAGSLAIVRNGKPFTDGEYAKTFMLDIIKRIKDMPLSARTVHDRTIMMAKQVEDTQVKDINAAPYFSLALDESTDISHLSQFSVIARYAAGDTLCEESLAVLPMKGSIRGEHLFKSFIEFAKEKNLLMDKRIVVCTDGAPCMVGKNRGFVALLREHENRPILSFHCILHQEALCAKMCGEQLGEVMSLVIWVVNFIVARALNDRQFKILLDVVGNNYPGLLLHSNVRWLSRGKVLSRFAACLSIGNSLIPSTSSQAELVSKHKWTEMKKLQPADELIVKTWNALPVTYHTLQRVSIAVLTMFGSTYACEQSFSHLNSIKTNLRSRLTDESLNACMKLNLTTYQPDYKAISKTMQHQKSH</sequence>
<proteinExistence type="predicted"/>
<feature type="domain" description="HAT C-terminal dimerisation" evidence="1">
    <location>
        <begin position="350"/>
        <end position="418"/>
    </location>
</feature>
<organism evidence="2 3">
    <name type="scientific">Sphaeramia orbicularis</name>
    <name type="common">orbiculate cardinalfish</name>
    <dbReference type="NCBI Taxonomy" id="375764"/>
    <lineage>
        <taxon>Eukaryota</taxon>
        <taxon>Metazoa</taxon>
        <taxon>Chordata</taxon>
        <taxon>Craniata</taxon>
        <taxon>Vertebrata</taxon>
        <taxon>Euteleostomi</taxon>
        <taxon>Actinopterygii</taxon>
        <taxon>Neopterygii</taxon>
        <taxon>Teleostei</taxon>
        <taxon>Neoteleostei</taxon>
        <taxon>Acanthomorphata</taxon>
        <taxon>Gobiaria</taxon>
        <taxon>Kurtiformes</taxon>
        <taxon>Apogonoidei</taxon>
        <taxon>Apogonidae</taxon>
        <taxon>Apogoninae</taxon>
        <taxon>Sphaeramia</taxon>
    </lineage>
</organism>
<dbReference type="AlphaFoldDB" id="A0A673B2L7"/>
<dbReference type="PANTHER" id="PTHR45913:SF10">
    <property type="entry name" value="DUF4371 DOMAIN-CONTAINING PROTEIN"/>
    <property type="match status" value="1"/>
</dbReference>
<evidence type="ECO:0000259" key="1">
    <source>
        <dbReference type="Pfam" id="PF05699"/>
    </source>
</evidence>
<reference evidence="2" key="1">
    <citation type="submission" date="2025-08" db="UniProtKB">
        <authorList>
            <consortium name="Ensembl"/>
        </authorList>
    </citation>
    <scope>IDENTIFICATION</scope>
</reference>
<accession>A0A673B2L7</accession>
<dbReference type="Pfam" id="PF05699">
    <property type="entry name" value="Dimer_Tnp_hAT"/>
    <property type="match status" value="1"/>
</dbReference>
<dbReference type="InterPro" id="IPR012337">
    <property type="entry name" value="RNaseH-like_sf"/>
</dbReference>
<name>A0A673B2L7_9TELE</name>